<dbReference type="AlphaFoldDB" id="A0A6J6FIS6"/>
<proteinExistence type="predicted"/>
<evidence type="ECO:0000313" key="2">
    <source>
        <dbReference type="EMBL" id="CAB4586943.1"/>
    </source>
</evidence>
<evidence type="ECO:0000256" key="1">
    <source>
        <dbReference type="SAM" id="MobiDB-lite"/>
    </source>
</evidence>
<gene>
    <name evidence="2" type="ORF">UFOPK1795_00322</name>
</gene>
<name>A0A6J6FIS6_9ZZZZ</name>
<dbReference type="EMBL" id="CAEZUG010000010">
    <property type="protein sequence ID" value="CAB4586943.1"/>
    <property type="molecule type" value="Genomic_DNA"/>
</dbReference>
<accession>A0A6J6FIS6</accession>
<feature type="region of interest" description="Disordered" evidence="1">
    <location>
        <begin position="1"/>
        <end position="21"/>
    </location>
</feature>
<protein>
    <submittedName>
        <fullName evidence="2">Unannotated protein</fullName>
    </submittedName>
</protein>
<organism evidence="2">
    <name type="scientific">freshwater metagenome</name>
    <dbReference type="NCBI Taxonomy" id="449393"/>
    <lineage>
        <taxon>unclassified sequences</taxon>
        <taxon>metagenomes</taxon>
        <taxon>ecological metagenomes</taxon>
    </lineage>
</organism>
<reference evidence="2" key="1">
    <citation type="submission" date="2020-05" db="EMBL/GenBank/DDBJ databases">
        <authorList>
            <person name="Chiriac C."/>
            <person name="Salcher M."/>
            <person name="Ghai R."/>
            <person name="Kavagutti S V."/>
        </authorList>
    </citation>
    <scope>NUCLEOTIDE SEQUENCE</scope>
</reference>
<sequence length="146" mass="15821">MEVFSSSTPKCFNSPSSTSHRSTTACHLRASLCSSEDKISSTALSNPAISSLPTLAGRPMLCSGPLFTRQALINSFLPTIRPLDPGPFNPFPPLKIARSAPLSRVKYQRFDTGGIWSAASTIKGIPSKRARFRKRSKKSSSFSTWG</sequence>